<proteinExistence type="predicted"/>
<dbReference type="CDD" id="cd23992">
    <property type="entry name" value="PBP_GOBP"/>
    <property type="match status" value="1"/>
</dbReference>
<evidence type="ECO:0000256" key="2">
    <source>
        <dbReference type="SAM" id="SignalP"/>
    </source>
</evidence>
<evidence type="ECO:0000256" key="1">
    <source>
        <dbReference type="SAM" id="Coils"/>
    </source>
</evidence>
<dbReference type="Gene3D" id="1.10.238.20">
    <property type="entry name" value="Pheromone/general odorant binding protein domain"/>
    <property type="match status" value="1"/>
</dbReference>
<keyword evidence="1" id="KW-0175">Coiled coil</keyword>
<evidence type="ECO:0000313" key="3">
    <source>
        <dbReference type="EMBL" id="JAS53980.1"/>
    </source>
</evidence>
<dbReference type="InterPro" id="IPR006170">
    <property type="entry name" value="PBP/GOBP"/>
</dbReference>
<dbReference type="GO" id="GO:0005549">
    <property type="term" value="F:odorant binding"/>
    <property type="evidence" value="ECO:0007669"/>
    <property type="project" value="InterPro"/>
</dbReference>
<dbReference type="AlphaFoldDB" id="A0A1B6FUT6"/>
<reference evidence="3" key="1">
    <citation type="submission" date="2015-11" db="EMBL/GenBank/DDBJ databases">
        <title>De novo transcriptome assembly of four potential Pierce s Disease insect vectors from Arizona vineyards.</title>
        <authorList>
            <person name="Tassone E.E."/>
        </authorList>
    </citation>
    <scope>NUCLEOTIDE SEQUENCE</scope>
</reference>
<organism evidence="3">
    <name type="scientific">Cuerna arida</name>
    <dbReference type="NCBI Taxonomy" id="1464854"/>
    <lineage>
        <taxon>Eukaryota</taxon>
        <taxon>Metazoa</taxon>
        <taxon>Ecdysozoa</taxon>
        <taxon>Arthropoda</taxon>
        <taxon>Hexapoda</taxon>
        <taxon>Insecta</taxon>
        <taxon>Pterygota</taxon>
        <taxon>Neoptera</taxon>
        <taxon>Paraneoptera</taxon>
        <taxon>Hemiptera</taxon>
        <taxon>Auchenorrhyncha</taxon>
        <taxon>Membracoidea</taxon>
        <taxon>Cicadellidae</taxon>
        <taxon>Cicadellinae</taxon>
        <taxon>Proconiini</taxon>
        <taxon>Cuerna</taxon>
    </lineage>
</organism>
<dbReference type="PANTHER" id="PTHR21364">
    <property type="entry name" value="GENERAL ODORANT-BINDING PROTEIN 19A"/>
    <property type="match status" value="1"/>
</dbReference>
<dbReference type="SMART" id="SM00708">
    <property type="entry name" value="PhBP"/>
    <property type="match status" value="1"/>
</dbReference>
<name>A0A1B6FUT6_9HEMI</name>
<dbReference type="Pfam" id="PF01395">
    <property type="entry name" value="PBP_GOBP"/>
    <property type="match status" value="1"/>
</dbReference>
<sequence>MVRHILVHIIAPLMAVLFMKGTSARRVSAEGLAAFNTCKTQENVSDEDLKIIKQGSVPTTTPGKCFLACMMEQSHLMKDGKYDFDQASKMAEGTLKNKRKQLKKAKDKIKTCKNQSSQVTDRCENAATVAQCMKTS</sequence>
<gene>
    <name evidence="3" type="ORF">g.11660</name>
</gene>
<protein>
    <submittedName>
        <fullName evidence="3">Uncharacterized protein</fullName>
    </submittedName>
</protein>
<keyword evidence="2" id="KW-0732">Signal</keyword>
<dbReference type="SUPFAM" id="SSF47565">
    <property type="entry name" value="Insect pheromone/odorant-binding proteins"/>
    <property type="match status" value="1"/>
</dbReference>
<dbReference type="EMBL" id="GECZ01015789">
    <property type="protein sequence ID" value="JAS53980.1"/>
    <property type="molecule type" value="Transcribed_RNA"/>
</dbReference>
<feature type="coiled-coil region" evidence="1">
    <location>
        <begin position="88"/>
        <end position="122"/>
    </location>
</feature>
<feature type="chain" id="PRO_5008583082" evidence="2">
    <location>
        <begin position="25"/>
        <end position="136"/>
    </location>
</feature>
<dbReference type="InterPro" id="IPR036728">
    <property type="entry name" value="PBP_GOBP_sf"/>
</dbReference>
<accession>A0A1B6FUT6</accession>
<dbReference type="PANTHER" id="PTHR21364:SF2">
    <property type="entry name" value="GENERAL ODORANT-BINDING PROTEIN 19A"/>
    <property type="match status" value="1"/>
</dbReference>
<feature type="signal peptide" evidence="2">
    <location>
        <begin position="1"/>
        <end position="24"/>
    </location>
</feature>